<dbReference type="AlphaFoldDB" id="A0A8D8XDA7"/>
<organism evidence="1">
    <name type="scientific">Cacopsylla melanoneura</name>
    <dbReference type="NCBI Taxonomy" id="428564"/>
    <lineage>
        <taxon>Eukaryota</taxon>
        <taxon>Metazoa</taxon>
        <taxon>Ecdysozoa</taxon>
        <taxon>Arthropoda</taxon>
        <taxon>Hexapoda</taxon>
        <taxon>Insecta</taxon>
        <taxon>Pterygota</taxon>
        <taxon>Neoptera</taxon>
        <taxon>Paraneoptera</taxon>
        <taxon>Hemiptera</taxon>
        <taxon>Sternorrhyncha</taxon>
        <taxon>Psylloidea</taxon>
        <taxon>Psyllidae</taxon>
        <taxon>Psyllinae</taxon>
        <taxon>Cacopsylla</taxon>
    </lineage>
</organism>
<accession>A0A8D8XDA7</accession>
<reference evidence="1" key="1">
    <citation type="submission" date="2021-05" db="EMBL/GenBank/DDBJ databases">
        <authorList>
            <person name="Alioto T."/>
            <person name="Alioto T."/>
            <person name="Gomez Garrido J."/>
        </authorList>
    </citation>
    <scope>NUCLEOTIDE SEQUENCE</scope>
</reference>
<dbReference type="PROSITE" id="PS51257">
    <property type="entry name" value="PROKAR_LIPOPROTEIN"/>
    <property type="match status" value="1"/>
</dbReference>
<evidence type="ECO:0000313" key="1">
    <source>
        <dbReference type="EMBL" id="CAG6690395.1"/>
    </source>
</evidence>
<proteinExistence type="predicted"/>
<dbReference type="EMBL" id="HBUF01297270">
    <property type="protein sequence ID" value="CAG6690395.1"/>
    <property type="molecule type" value="Transcribed_RNA"/>
</dbReference>
<sequence>MLKSYYILSGLYTKTSKQPLIYGTFSSCLQETHFDHGFGSNLFSSIEMSHISMRHYPSHSTCATFYKTFPILALTKFWCTFQQQQKMSCFASGTIRNSGISNLMTTLSWQ</sequence>
<name>A0A8D8XDA7_9HEMI</name>
<protein>
    <submittedName>
        <fullName evidence="1">Uncharacterized protein</fullName>
    </submittedName>
</protein>